<dbReference type="Proteomes" id="UP000239833">
    <property type="component" value="Plasmid unnamed1"/>
</dbReference>
<dbReference type="EMBL" id="CP019656">
    <property type="protein sequence ID" value="AVF28842.1"/>
    <property type="molecule type" value="Genomic_DNA"/>
</dbReference>
<keyword evidence="1" id="KW-0614">Plasmid</keyword>
<geneLocation type="plasmid" evidence="1">
    <name>unnamed1</name>
</geneLocation>
<name>A0A2L1U7E8_9BACL</name>
<protein>
    <submittedName>
        <fullName evidence="1">Uncharacterized protein</fullName>
    </submittedName>
</protein>
<reference evidence="2" key="1">
    <citation type="submission" date="2017-02" db="EMBL/GenBank/DDBJ databases">
        <title>Delineation of Paenibacillus larvae strains originating from foulbrood outbreaks.</title>
        <authorList>
            <person name="Beims H."/>
            <person name="Bunk B."/>
            <person name="Sproeer C."/>
            <person name="Mohr K.I."/>
            <person name="Pradella S."/>
            <person name="Guenther G."/>
            <person name="Rohde M."/>
            <person name="von der Ohe W."/>
            <person name="Steinert M."/>
        </authorList>
    </citation>
    <scope>NUCLEOTIDE SEQUENCE [LARGE SCALE GENOMIC DNA]</scope>
    <source>
        <strain evidence="2">Eric_III</strain>
        <plasmid evidence="2">Plasmid unnamed1</plasmid>
    </source>
</reference>
<accession>A0A2L1U7E8</accession>
<evidence type="ECO:0000313" key="1">
    <source>
        <dbReference type="EMBL" id="AVF28842.1"/>
    </source>
</evidence>
<gene>
    <name evidence="1" type="ORF">ERICIII_04838</name>
</gene>
<sequence length="50" mass="5650">MIKFSQLNKTDLIVHDGNIISKKEARKLIEQGDTVPMFTLDGAHPIDIEK</sequence>
<dbReference type="AlphaFoldDB" id="A0A2L1U7E8"/>
<proteinExistence type="predicted"/>
<evidence type="ECO:0000313" key="2">
    <source>
        <dbReference type="Proteomes" id="UP000239833"/>
    </source>
</evidence>
<organism evidence="1 2">
    <name type="scientific">Paenibacillus larvae subsp. larvae</name>
    <dbReference type="NCBI Taxonomy" id="147375"/>
    <lineage>
        <taxon>Bacteria</taxon>
        <taxon>Bacillati</taxon>
        <taxon>Bacillota</taxon>
        <taxon>Bacilli</taxon>
        <taxon>Bacillales</taxon>
        <taxon>Paenibacillaceae</taxon>
        <taxon>Paenibacillus</taxon>
    </lineage>
</organism>